<name>A0A495XN17_9PSEU</name>
<accession>A0A495XN17</accession>
<evidence type="ECO:0000256" key="1">
    <source>
        <dbReference type="ARBA" id="ARBA00022729"/>
    </source>
</evidence>
<dbReference type="OrthoDB" id="5245088at2"/>
<keyword evidence="5" id="KW-1185">Reference proteome</keyword>
<dbReference type="GO" id="GO:0004222">
    <property type="term" value="F:metalloendopeptidase activity"/>
    <property type="evidence" value="ECO:0007669"/>
    <property type="project" value="TreeGrafter"/>
</dbReference>
<dbReference type="Gene3D" id="2.70.70.10">
    <property type="entry name" value="Glucose Permease (Domain IIA)"/>
    <property type="match status" value="1"/>
</dbReference>
<dbReference type="EMBL" id="RBXR01000001">
    <property type="protein sequence ID" value="RKT73028.1"/>
    <property type="molecule type" value="Genomic_DNA"/>
</dbReference>
<dbReference type="InterPro" id="IPR016047">
    <property type="entry name" value="M23ase_b-sheet_dom"/>
</dbReference>
<dbReference type="RefSeq" id="WP_121226498.1">
    <property type="nucleotide sequence ID" value="NZ_JBIUBA010000028.1"/>
</dbReference>
<organism evidence="4 5">
    <name type="scientific">Saccharothrix variisporea</name>
    <dbReference type="NCBI Taxonomy" id="543527"/>
    <lineage>
        <taxon>Bacteria</taxon>
        <taxon>Bacillati</taxon>
        <taxon>Actinomycetota</taxon>
        <taxon>Actinomycetes</taxon>
        <taxon>Pseudonocardiales</taxon>
        <taxon>Pseudonocardiaceae</taxon>
        <taxon>Saccharothrix</taxon>
    </lineage>
</organism>
<gene>
    <name evidence="4" type="ORF">DFJ66_6355</name>
</gene>
<dbReference type="Proteomes" id="UP000272729">
    <property type="component" value="Unassembled WGS sequence"/>
</dbReference>
<evidence type="ECO:0000313" key="5">
    <source>
        <dbReference type="Proteomes" id="UP000272729"/>
    </source>
</evidence>
<evidence type="ECO:0000256" key="2">
    <source>
        <dbReference type="SAM" id="SignalP"/>
    </source>
</evidence>
<evidence type="ECO:0000259" key="3">
    <source>
        <dbReference type="Pfam" id="PF01551"/>
    </source>
</evidence>
<evidence type="ECO:0000313" key="4">
    <source>
        <dbReference type="EMBL" id="RKT73028.1"/>
    </source>
</evidence>
<dbReference type="InterPro" id="IPR011055">
    <property type="entry name" value="Dup_hybrid_motif"/>
</dbReference>
<feature type="domain" description="M23ase beta-sheet core" evidence="3">
    <location>
        <begin position="59"/>
        <end position="147"/>
    </location>
</feature>
<protein>
    <submittedName>
        <fullName evidence="4">Peptidase M23-like protein</fullName>
    </submittedName>
</protein>
<dbReference type="PANTHER" id="PTHR21666:SF289">
    <property type="entry name" value="L-ALA--D-GLU ENDOPEPTIDASE"/>
    <property type="match status" value="1"/>
</dbReference>
<keyword evidence="1 2" id="KW-0732">Signal</keyword>
<feature type="signal peptide" evidence="2">
    <location>
        <begin position="1"/>
        <end position="30"/>
    </location>
</feature>
<dbReference type="CDD" id="cd12797">
    <property type="entry name" value="M23_peptidase"/>
    <property type="match status" value="1"/>
</dbReference>
<dbReference type="Pfam" id="PF01551">
    <property type="entry name" value="Peptidase_M23"/>
    <property type="match status" value="1"/>
</dbReference>
<feature type="chain" id="PRO_5019752255" evidence="2">
    <location>
        <begin position="31"/>
        <end position="187"/>
    </location>
</feature>
<proteinExistence type="predicted"/>
<dbReference type="InterPro" id="IPR050570">
    <property type="entry name" value="Cell_wall_metabolism_enzyme"/>
</dbReference>
<reference evidence="4 5" key="1">
    <citation type="submission" date="2018-10" db="EMBL/GenBank/DDBJ databases">
        <title>Sequencing the genomes of 1000 actinobacteria strains.</title>
        <authorList>
            <person name="Klenk H.-P."/>
        </authorList>
    </citation>
    <scope>NUCLEOTIDE SEQUENCE [LARGE SCALE GENOMIC DNA]</scope>
    <source>
        <strain evidence="4 5">DSM 43911</strain>
    </source>
</reference>
<dbReference type="PANTHER" id="PTHR21666">
    <property type="entry name" value="PEPTIDASE-RELATED"/>
    <property type="match status" value="1"/>
</dbReference>
<sequence length="187" mass="19479">MTTTHPTRATLPAAALATLLTCTLTTPATARPPRYTWPLPPPQVVLRTFQAPTTPYGPGHRGVDLGAAAGTRVMAAADATVVFAGPVGERQVVALSHEGGIRTTYEPVTPTVEPGQRVTRGTPIATLEPGHDGCATPCLHWGAHRTTTKAGRTYLDPLALLAAGRVRLLPTGPPGGSADGFRSRVVR</sequence>
<dbReference type="SUPFAM" id="SSF51261">
    <property type="entry name" value="Duplicated hybrid motif"/>
    <property type="match status" value="1"/>
</dbReference>
<dbReference type="AlphaFoldDB" id="A0A495XN17"/>
<comment type="caution">
    <text evidence="4">The sequence shown here is derived from an EMBL/GenBank/DDBJ whole genome shotgun (WGS) entry which is preliminary data.</text>
</comment>